<sequence length="175" mass="19299">MTASASAPATPLGYKIAVLVFIENEAGEQLLLHRAKSPNLGRWTPIGGKLETAIGESPFECAVRETREETDHVIAVSDLHLFGMIAEKAYEGQSHWLLFLFHCRRPIAALPPAMDEGHFGFFSRTAIDELPLPDTDRTALWPIFDQHHSGFVAMRADCDPGHDLHITIEQTLSGA</sequence>
<keyword evidence="2" id="KW-0378">Hydrolase</keyword>
<reference evidence="4 5" key="2">
    <citation type="submission" date="2023-12" db="EMBL/GenBank/DDBJ databases">
        <title>Description of an unclassified Opitutus bacterium of Verrucomicrobiota.</title>
        <authorList>
            <person name="Zhang D.-F."/>
        </authorList>
    </citation>
    <scope>NUCLEOTIDE SEQUENCE [LARGE SCALE GENOMIC DNA]</scope>
    <source>
        <strain evidence="4 5">WL0086</strain>
    </source>
</reference>
<keyword evidence="5" id="KW-1185">Reference proteome</keyword>
<dbReference type="PANTHER" id="PTHR43046:SF14">
    <property type="entry name" value="MUTT_NUDIX FAMILY PROTEIN"/>
    <property type="match status" value="1"/>
</dbReference>
<reference evidence="4 5" key="1">
    <citation type="submission" date="2021-08" db="EMBL/GenBank/DDBJ databases">
        <authorList>
            <person name="Zhang D."/>
            <person name="Zhang A."/>
            <person name="Wang L."/>
        </authorList>
    </citation>
    <scope>NUCLEOTIDE SEQUENCE [LARGE SCALE GENOMIC DNA]</scope>
    <source>
        <strain evidence="4 5">WL0086</strain>
    </source>
</reference>
<gene>
    <name evidence="4" type="ORF">K1X11_023165</name>
</gene>
<evidence type="ECO:0000259" key="3">
    <source>
        <dbReference type="Pfam" id="PF00293"/>
    </source>
</evidence>
<dbReference type="PANTHER" id="PTHR43046">
    <property type="entry name" value="GDP-MANNOSE MANNOSYL HYDROLASE"/>
    <property type="match status" value="1"/>
</dbReference>
<organism evidence="4 5">
    <name type="scientific">Actomonas aquatica</name>
    <dbReference type="NCBI Taxonomy" id="2866162"/>
    <lineage>
        <taxon>Bacteria</taxon>
        <taxon>Pseudomonadati</taxon>
        <taxon>Verrucomicrobiota</taxon>
        <taxon>Opitutia</taxon>
        <taxon>Opitutales</taxon>
        <taxon>Opitutaceae</taxon>
        <taxon>Actomonas</taxon>
    </lineage>
</organism>
<name>A0ABZ1C8H2_9BACT</name>
<evidence type="ECO:0000313" key="5">
    <source>
        <dbReference type="Proteomes" id="UP000738431"/>
    </source>
</evidence>
<dbReference type="Gene3D" id="3.90.79.10">
    <property type="entry name" value="Nucleoside Triphosphate Pyrophosphohydrolase"/>
    <property type="match status" value="1"/>
</dbReference>
<evidence type="ECO:0000256" key="2">
    <source>
        <dbReference type="ARBA" id="ARBA00022801"/>
    </source>
</evidence>
<accession>A0ABZ1C8H2</accession>
<dbReference type="CDD" id="cd18886">
    <property type="entry name" value="NUDIX_MutT_Nudt1"/>
    <property type="match status" value="1"/>
</dbReference>
<dbReference type="Pfam" id="PF00293">
    <property type="entry name" value="NUDIX"/>
    <property type="match status" value="1"/>
</dbReference>
<feature type="domain" description="Nudix hydrolase" evidence="3">
    <location>
        <begin position="14"/>
        <end position="138"/>
    </location>
</feature>
<comment type="cofactor">
    <cofactor evidence="1">
        <name>Mg(2+)</name>
        <dbReference type="ChEBI" id="CHEBI:18420"/>
    </cofactor>
</comment>
<evidence type="ECO:0000313" key="4">
    <source>
        <dbReference type="EMBL" id="WRQ87722.1"/>
    </source>
</evidence>
<dbReference type="InterPro" id="IPR015797">
    <property type="entry name" value="NUDIX_hydrolase-like_dom_sf"/>
</dbReference>
<protein>
    <submittedName>
        <fullName evidence="4">NUDIX domain-containing protein</fullName>
    </submittedName>
</protein>
<dbReference type="EMBL" id="CP139781">
    <property type="protein sequence ID" value="WRQ87722.1"/>
    <property type="molecule type" value="Genomic_DNA"/>
</dbReference>
<evidence type="ECO:0000256" key="1">
    <source>
        <dbReference type="ARBA" id="ARBA00001946"/>
    </source>
</evidence>
<dbReference type="RefSeq" id="WP_221030120.1">
    <property type="nucleotide sequence ID" value="NZ_CP139781.1"/>
</dbReference>
<dbReference type="InterPro" id="IPR000086">
    <property type="entry name" value="NUDIX_hydrolase_dom"/>
</dbReference>
<dbReference type="Proteomes" id="UP000738431">
    <property type="component" value="Chromosome"/>
</dbReference>
<proteinExistence type="predicted"/>
<dbReference type="SUPFAM" id="SSF55811">
    <property type="entry name" value="Nudix"/>
    <property type="match status" value="1"/>
</dbReference>